<evidence type="ECO:0000256" key="3">
    <source>
        <dbReference type="ARBA" id="ARBA00022989"/>
    </source>
</evidence>
<dbReference type="GO" id="GO:0022857">
    <property type="term" value="F:transmembrane transporter activity"/>
    <property type="evidence" value="ECO:0007669"/>
    <property type="project" value="InterPro"/>
</dbReference>
<protein>
    <submittedName>
        <fullName evidence="8">Major facilitator superfamily domain-containingprotein</fullName>
    </submittedName>
</protein>
<keyword evidence="2 6" id="KW-0812">Transmembrane</keyword>
<evidence type="ECO:0000259" key="7">
    <source>
        <dbReference type="PROSITE" id="PS50850"/>
    </source>
</evidence>
<proteinExistence type="predicted"/>
<comment type="subcellular location">
    <subcellularLocation>
        <location evidence="1">Membrane</location>
        <topology evidence="1">Multi-pass membrane protein</topology>
    </subcellularLocation>
</comment>
<feature type="transmembrane region" description="Helical" evidence="6">
    <location>
        <begin position="381"/>
        <end position="400"/>
    </location>
</feature>
<feature type="transmembrane region" description="Helical" evidence="6">
    <location>
        <begin position="168"/>
        <end position="192"/>
    </location>
</feature>
<evidence type="ECO:0000256" key="5">
    <source>
        <dbReference type="SAM" id="MobiDB-lite"/>
    </source>
</evidence>
<feature type="region of interest" description="Disordered" evidence="5">
    <location>
        <begin position="1"/>
        <end position="33"/>
    </location>
</feature>
<feature type="transmembrane region" description="Helical" evidence="6">
    <location>
        <begin position="438"/>
        <end position="462"/>
    </location>
</feature>
<dbReference type="InterPro" id="IPR011701">
    <property type="entry name" value="MFS"/>
</dbReference>
<dbReference type="SUPFAM" id="SSF103473">
    <property type="entry name" value="MFS general substrate transporter"/>
    <property type="match status" value="1"/>
</dbReference>
<dbReference type="PANTHER" id="PTHR23507">
    <property type="entry name" value="ZGC:174356"/>
    <property type="match status" value="1"/>
</dbReference>
<feature type="compositionally biased region" description="Basic and acidic residues" evidence="5">
    <location>
        <begin position="261"/>
        <end position="270"/>
    </location>
</feature>
<evidence type="ECO:0000313" key="8">
    <source>
        <dbReference type="EMBL" id="OAQ83601.1"/>
    </source>
</evidence>
<dbReference type="CDD" id="cd06174">
    <property type="entry name" value="MFS"/>
    <property type="match status" value="1"/>
</dbReference>
<organism evidence="8 9">
    <name type="scientific">Purpureocillium lilacinum</name>
    <name type="common">Paecilomyces lilacinus</name>
    <dbReference type="NCBI Taxonomy" id="33203"/>
    <lineage>
        <taxon>Eukaryota</taxon>
        <taxon>Fungi</taxon>
        <taxon>Dikarya</taxon>
        <taxon>Ascomycota</taxon>
        <taxon>Pezizomycotina</taxon>
        <taxon>Sordariomycetes</taxon>
        <taxon>Hypocreomycetidae</taxon>
        <taxon>Hypocreales</taxon>
        <taxon>Ophiocordycipitaceae</taxon>
        <taxon>Purpureocillium</taxon>
    </lineage>
</organism>
<feature type="transmembrane region" description="Helical" evidence="6">
    <location>
        <begin position="468"/>
        <end position="491"/>
    </location>
</feature>
<dbReference type="InterPro" id="IPR020846">
    <property type="entry name" value="MFS_dom"/>
</dbReference>
<dbReference type="Gene3D" id="1.20.1250.20">
    <property type="entry name" value="MFS general substrate transporter like domains"/>
    <property type="match status" value="1"/>
</dbReference>
<feature type="transmembrane region" description="Helical" evidence="6">
    <location>
        <begin position="232"/>
        <end position="253"/>
    </location>
</feature>
<dbReference type="GO" id="GO:0016020">
    <property type="term" value="C:membrane"/>
    <property type="evidence" value="ECO:0007669"/>
    <property type="project" value="UniProtKB-SubCell"/>
</dbReference>
<dbReference type="AlphaFoldDB" id="A0A179H2A2"/>
<reference evidence="8 9" key="1">
    <citation type="submission" date="2016-01" db="EMBL/GenBank/DDBJ databases">
        <title>Biosynthesis of antibiotic leucinostatins and their inhibition on Phytophthora in bio-control Purpureocillium lilacinum.</title>
        <authorList>
            <person name="Wang G."/>
            <person name="Liu Z."/>
            <person name="Lin R."/>
            <person name="Li E."/>
            <person name="Mao Z."/>
            <person name="Ling J."/>
            <person name="Yin W."/>
            <person name="Xie B."/>
        </authorList>
    </citation>
    <scope>NUCLEOTIDE SEQUENCE [LARGE SCALE GENOMIC DNA]</scope>
    <source>
        <strain evidence="8">PLBJ-1</strain>
    </source>
</reference>
<dbReference type="EMBL" id="LSBH01000002">
    <property type="protein sequence ID" value="OAQ83601.1"/>
    <property type="molecule type" value="Genomic_DNA"/>
</dbReference>
<feature type="transmembrane region" description="Helical" evidence="6">
    <location>
        <begin position="104"/>
        <end position="126"/>
    </location>
</feature>
<sequence>MNAADHGPEQGVSETAPLLGPGARHDDSDERPHTAKKTARNLLLLIAVVIVAVDFGSYLSYAPEIEIFETIICKRLHGFEKGTIAGQDGGSISACKSDDVQAELALLVGWMSFCNQVPGILLALPYGFAADRLGRKPVLLLSVIGLILEEAVIRFICWKSDIIPIQAIWATPLFQILGGGPQIATSMAFTMISDVFPLAQRSSVFFLLSAAILLGEILATPLSAFAMSWTPWFPFLAGVVFEIIGLVSAFALCETMPSQPDRPDHDDAPHQRTQTRSSGEHSKLSATIMQFWPNFGKDRRRLQIVSNMLLVTGSFFLASIGREALQFVIQFASKKFAWTIAQASLLITIKGAINLLLLLLILPQVSSMARRYVSALKADLFIVYGSVLLLASGTATMALAQRPAVFTAGISFFALGWGYYSALRSLATALVLPRQTGAVNTAIALAQSFGAMLSGPVLAFAFRRGVAVGGIWVGLPYMVASLLFVGASALVSGIRLPQKDEPEPEAWSNSGAGRSSD</sequence>
<evidence type="ECO:0000313" key="9">
    <source>
        <dbReference type="Proteomes" id="UP000078240"/>
    </source>
</evidence>
<feature type="domain" description="Major facilitator superfamily (MFS) profile" evidence="7">
    <location>
        <begin position="40"/>
        <end position="499"/>
    </location>
</feature>
<dbReference type="InterPro" id="IPR036259">
    <property type="entry name" value="MFS_trans_sf"/>
</dbReference>
<feature type="compositionally biased region" description="Basic and acidic residues" evidence="5">
    <location>
        <begin position="23"/>
        <end position="33"/>
    </location>
</feature>
<dbReference type="Pfam" id="PF07690">
    <property type="entry name" value="MFS_1"/>
    <property type="match status" value="1"/>
</dbReference>
<evidence type="ECO:0000256" key="6">
    <source>
        <dbReference type="SAM" id="Phobius"/>
    </source>
</evidence>
<feature type="transmembrane region" description="Helical" evidence="6">
    <location>
        <begin position="406"/>
        <end position="426"/>
    </location>
</feature>
<feature type="transmembrane region" description="Helical" evidence="6">
    <location>
        <begin position="138"/>
        <end position="156"/>
    </location>
</feature>
<feature type="transmembrane region" description="Helical" evidence="6">
    <location>
        <begin position="204"/>
        <end position="226"/>
    </location>
</feature>
<dbReference type="PANTHER" id="PTHR23507:SF1">
    <property type="entry name" value="FI18259P1-RELATED"/>
    <property type="match status" value="1"/>
</dbReference>
<evidence type="ECO:0000256" key="4">
    <source>
        <dbReference type="ARBA" id="ARBA00023136"/>
    </source>
</evidence>
<name>A0A179H2A2_PURLI</name>
<gene>
    <name evidence="8" type="ORF">VFPBJ_02369</name>
</gene>
<feature type="transmembrane region" description="Helical" evidence="6">
    <location>
        <begin position="340"/>
        <end position="361"/>
    </location>
</feature>
<dbReference type="PROSITE" id="PS50850">
    <property type="entry name" value="MFS"/>
    <property type="match status" value="1"/>
</dbReference>
<feature type="transmembrane region" description="Helical" evidence="6">
    <location>
        <begin position="302"/>
        <end position="320"/>
    </location>
</feature>
<evidence type="ECO:0000256" key="1">
    <source>
        <dbReference type="ARBA" id="ARBA00004141"/>
    </source>
</evidence>
<comment type="caution">
    <text evidence="8">The sequence shown here is derived from an EMBL/GenBank/DDBJ whole genome shotgun (WGS) entry which is preliminary data.</text>
</comment>
<evidence type="ECO:0000256" key="2">
    <source>
        <dbReference type="ARBA" id="ARBA00022692"/>
    </source>
</evidence>
<feature type="region of interest" description="Disordered" evidence="5">
    <location>
        <begin position="258"/>
        <end position="282"/>
    </location>
</feature>
<accession>A0A179H2A2</accession>
<keyword evidence="3 6" id="KW-1133">Transmembrane helix</keyword>
<keyword evidence="4 6" id="KW-0472">Membrane</keyword>
<dbReference type="Proteomes" id="UP000078240">
    <property type="component" value="Unassembled WGS sequence"/>
</dbReference>
<feature type="transmembrane region" description="Helical" evidence="6">
    <location>
        <begin position="41"/>
        <end position="61"/>
    </location>
</feature>